<keyword evidence="4" id="KW-0238">DNA-binding</keyword>
<protein>
    <recommendedName>
        <fullName evidence="6">Protein CopB</fullName>
    </recommendedName>
</protein>
<keyword evidence="1" id="KW-0678">Repressor</keyword>
<evidence type="ECO:0000256" key="7">
    <source>
        <dbReference type="SAM" id="MobiDB-lite"/>
    </source>
</evidence>
<evidence type="ECO:0000256" key="2">
    <source>
        <dbReference type="ARBA" id="ARBA00022689"/>
    </source>
</evidence>
<accession>A0A0C5PJN4</accession>
<evidence type="ECO:0000256" key="3">
    <source>
        <dbReference type="ARBA" id="ARBA00023015"/>
    </source>
</evidence>
<dbReference type="GO" id="GO:0003677">
    <property type="term" value="F:DNA binding"/>
    <property type="evidence" value="ECO:0007669"/>
    <property type="project" value="UniProtKB-KW"/>
</dbReference>
<dbReference type="NCBIfam" id="NF010256">
    <property type="entry name" value="PRK13702.1"/>
    <property type="match status" value="1"/>
</dbReference>
<evidence type="ECO:0000256" key="6">
    <source>
        <dbReference type="ARBA" id="ARBA00031853"/>
    </source>
</evidence>
<keyword evidence="5" id="KW-0804">Transcription</keyword>
<evidence type="ECO:0000256" key="1">
    <source>
        <dbReference type="ARBA" id="ARBA00022491"/>
    </source>
</evidence>
<proteinExistence type="predicted"/>
<keyword evidence="3" id="KW-0805">Transcription regulation</keyword>
<organism evidence="8">
    <name type="scientific">Shigella flexneri 4c</name>
    <dbReference type="NCBI Taxonomy" id="1617964"/>
    <lineage>
        <taxon>Bacteria</taxon>
        <taxon>Pseudomonadati</taxon>
        <taxon>Pseudomonadota</taxon>
        <taxon>Gammaproteobacteria</taxon>
        <taxon>Enterobacterales</taxon>
        <taxon>Enterobacteriaceae</taxon>
        <taxon>Shigella</taxon>
    </lineage>
</organism>
<name>A0A0C5PJN4_SHIFL</name>
<geneLocation type="plasmid" evidence="8">
    <name>pSF07201</name>
</geneLocation>
<keyword evidence="2" id="KW-0615">Plasmid copy control</keyword>
<evidence type="ECO:0000256" key="4">
    <source>
        <dbReference type="ARBA" id="ARBA00023125"/>
    </source>
</evidence>
<feature type="region of interest" description="Disordered" evidence="7">
    <location>
        <begin position="1"/>
        <end position="31"/>
    </location>
</feature>
<dbReference type="AlphaFoldDB" id="A0A0C5PJN4"/>
<dbReference type="GO" id="GO:0006276">
    <property type="term" value="P:plasmid maintenance"/>
    <property type="evidence" value="ECO:0007669"/>
    <property type="project" value="UniProtKB-KW"/>
</dbReference>
<dbReference type="Pfam" id="PF10723">
    <property type="entry name" value="RepB-RCR_reg"/>
    <property type="match status" value="1"/>
</dbReference>
<evidence type="ECO:0000313" key="8">
    <source>
        <dbReference type="EMBL" id="AJQ17469.1"/>
    </source>
</evidence>
<evidence type="ECO:0000256" key="5">
    <source>
        <dbReference type="ARBA" id="ARBA00023163"/>
    </source>
</evidence>
<dbReference type="SMR" id="A0A0C5PJN4"/>
<sequence>MSQTENAVTSSSGAKRAYRKGNPLSDAEKQRLSVARKRASFKEVKVFLEPKYKAMLMQMCHEDGLTQAEVLTALIKSEAQKRCM</sequence>
<dbReference type="EMBL" id="KJ201887">
    <property type="protein sequence ID" value="AJQ17469.1"/>
    <property type="molecule type" value="Genomic_DNA"/>
</dbReference>
<keyword evidence="8" id="KW-0614">Plasmid</keyword>
<feature type="compositionally biased region" description="Polar residues" evidence="7">
    <location>
        <begin position="1"/>
        <end position="13"/>
    </location>
</feature>
<reference evidence="8" key="1">
    <citation type="submission" date="2014-01" db="EMBL/GenBank/DDBJ databases">
        <title>The resistance and spreading mechanisms of plasmid-mediated fluoroquinolone resistance genes.</title>
        <authorList>
            <person name="Pu X.-Y."/>
            <person name="Pan J.-C."/>
            <person name="Zhang W."/>
            <person name="Chen H."/>
            <person name="Zhu C."/>
        </authorList>
    </citation>
    <scope>NUCLEOTIDE SEQUENCE</scope>
    <source>
        <strain evidence="8">072</strain>
        <plasmid evidence="8">pSF07201</plasmid>
    </source>
</reference>
<dbReference type="InterPro" id="IPR019661">
    <property type="entry name" value="RepA2"/>
</dbReference>
<dbReference type="RefSeq" id="WP_000083830.1">
    <property type="nucleotide sequence ID" value="NZ_CP020340.1"/>
</dbReference>
<gene>
    <name evidence="8" type="ORF">pSF07201_093</name>
</gene>